<dbReference type="OrthoDB" id="5406275at2759"/>
<dbReference type="AlphaFoldDB" id="A0A1W0XBK6"/>
<dbReference type="PANTHER" id="PTHR33488">
    <property type="entry name" value="ZGC:162509"/>
    <property type="match status" value="1"/>
</dbReference>
<feature type="compositionally biased region" description="Polar residues" evidence="2">
    <location>
        <begin position="355"/>
        <end position="371"/>
    </location>
</feature>
<reference evidence="5" key="1">
    <citation type="submission" date="2017-01" db="EMBL/GenBank/DDBJ databases">
        <title>Comparative genomics of anhydrobiosis in the tardigrade Hypsibius dujardini.</title>
        <authorList>
            <person name="Yoshida Y."/>
            <person name="Koutsovoulos G."/>
            <person name="Laetsch D."/>
            <person name="Stevens L."/>
            <person name="Kumar S."/>
            <person name="Horikawa D."/>
            <person name="Ishino K."/>
            <person name="Komine S."/>
            <person name="Tomita M."/>
            <person name="Blaxter M."/>
            <person name="Arakawa K."/>
        </authorList>
    </citation>
    <scope>NUCLEOTIDE SEQUENCE [LARGE SCALE GENOMIC DNA]</scope>
    <source>
        <strain evidence="5">Z151</strain>
    </source>
</reference>
<feature type="region of interest" description="Disordered" evidence="2">
    <location>
        <begin position="354"/>
        <end position="375"/>
    </location>
</feature>
<feature type="signal peptide" evidence="3">
    <location>
        <begin position="1"/>
        <end position="24"/>
    </location>
</feature>
<accession>A0A1W0XBK6</accession>
<evidence type="ECO:0000256" key="2">
    <source>
        <dbReference type="SAM" id="MobiDB-lite"/>
    </source>
</evidence>
<gene>
    <name evidence="4" type="ORF">BV898_01472</name>
</gene>
<evidence type="ECO:0000313" key="5">
    <source>
        <dbReference type="Proteomes" id="UP000192578"/>
    </source>
</evidence>
<name>A0A1W0XBK6_HYPEX</name>
<organism evidence="4 5">
    <name type="scientific">Hypsibius exemplaris</name>
    <name type="common">Freshwater tardigrade</name>
    <dbReference type="NCBI Taxonomy" id="2072580"/>
    <lineage>
        <taxon>Eukaryota</taxon>
        <taxon>Metazoa</taxon>
        <taxon>Ecdysozoa</taxon>
        <taxon>Tardigrada</taxon>
        <taxon>Eutardigrada</taxon>
        <taxon>Parachela</taxon>
        <taxon>Hypsibioidea</taxon>
        <taxon>Hypsibiidae</taxon>
        <taxon>Hypsibius</taxon>
    </lineage>
</organism>
<keyword evidence="1" id="KW-0175">Coiled coil</keyword>
<keyword evidence="5" id="KW-1185">Reference proteome</keyword>
<protein>
    <submittedName>
        <fullName evidence="4">Uncharacterized protein</fullName>
    </submittedName>
</protein>
<comment type="caution">
    <text evidence="4">The sequence shown here is derived from an EMBL/GenBank/DDBJ whole genome shotgun (WGS) entry which is preliminary data.</text>
</comment>
<evidence type="ECO:0000256" key="1">
    <source>
        <dbReference type="SAM" id="Coils"/>
    </source>
</evidence>
<dbReference type="EMBL" id="MTYJ01000005">
    <property type="protein sequence ID" value="OQV24889.1"/>
    <property type="molecule type" value="Genomic_DNA"/>
</dbReference>
<feature type="coiled-coil region" evidence="1">
    <location>
        <begin position="567"/>
        <end position="598"/>
    </location>
</feature>
<feature type="coiled-coil region" evidence="1">
    <location>
        <begin position="214"/>
        <end position="258"/>
    </location>
</feature>
<evidence type="ECO:0000313" key="4">
    <source>
        <dbReference type="EMBL" id="OQV24889.1"/>
    </source>
</evidence>
<dbReference type="Proteomes" id="UP000192578">
    <property type="component" value="Unassembled WGS sequence"/>
</dbReference>
<sequence length="640" mass="70290">MPAMRTLFTNGLFLALLMLQVTDSRRTKALSTRMDNACSKAAAATGKTSDLLIAEDPAKMQLQFPWQHYLVAAPAAIYLLAQLTVIAGAGDFALTSLRNGKAKYVRYPESFSASLVQVTNEGWSAFNTAHRNMDSIQMYTYQIPRKVNDVLRIIASTSASGMSNTIRDKFLRTPLNSLMDYATTCTALAKATETKFDGVMELMAELCEGTASSRGEYEQKLKETLQAARAAKAKSDKMEELLATMKEHQQRINDEVLRHEARYAKAMDSIPTGWNALFQRVLDQMLGSSQEKVTQRVKLLLSRSRKLGSNLARLSSLSRTRSGTDNNATVDALKDEIAKDVDKLSGEAKVIEAAASNNDKQPEMPNTSAANNAPGGGIDSNLFSSEIGGNERFQAYMAAEVLSKIRTIQQENFQQITKLSRELADLMGQLGRLDMQKLDFQTKITLIIRGIELLGKIREQWATLVQFFGQIASRAEAAVKLVIPFHADAQLTPDLSDGPMSANQTAHFRNLQLSQLVNSGKDIYRAAIFLNSVSKMYISVSNQYLLGPLAGMAALIVLPAEQRPSKLAELEQQALTAKAEIERTVKEKEREYNQTIDARIAAAECVLQQLGGATDADMNALQLAGKDETLTNDANSFGNT</sequence>
<feature type="chain" id="PRO_5013275088" evidence="3">
    <location>
        <begin position="25"/>
        <end position="640"/>
    </location>
</feature>
<proteinExistence type="predicted"/>
<keyword evidence="3" id="KW-0732">Signal</keyword>
<dbReference type="PANTHER" id="PTHR33488:SF2">
    <property type="entry name" value="EARLY ENDOSOME ANTIGEN 1-LIKE"/>
    <property type="match status" value="1"/>
</dbReference>
<evidence type="ECO:0000256" key="3">
    <source>
        <dbReference type="SAM" id="SignalP"/>
    </source>
</evidence>